<keyword evidence="3" id="KW-0488">Methylation</keyword>
<dbReference type="Gene3D" id="1.10.287.950">
    <property type="entry name" value="Methyl-accepting chemotaxis protein"/>
    <property type="match status" value="1"/>
</dbReference>
<keyword evidence="6 13" id="KW-0812">Transmembrane</keyword>
<dbReference type="FunFam" id="1.10.287.950:FF:000001">
    <property type="entry name" value="Methyl-accepting chemotaxis sensory transducer"/>
    <property type="match status" value="1"/>
</dbReference>
<dbReference type="SMART" id="SM00319">
    <property type="entry name" value="TarH"/>
    <property type="match status" value="1"/>
</dbReference>
<evidence type="ECO:0000313" key="16">
    <source>
        <dbReference type="EMBL" id="KTS96302.1"/>
    </source>
</evidence>
<dbReference type="PANTHER" id="PTHR43531">
    <property type="entry name" value="PROTEIN ICFG"/>
    <property type="match status" value="1"/>
</dbReference>
<dbReference type="GO" id="GO:0005886">
    <property type="term" value="C:plasma membrane"/>
    <property type="evidence" value="ECO:0007669"/>
    <property type="project" value="UniProtKB-SubCell"/>
</dbReference>
<dbReference type="PROSITE" id="PS50111">
    <property type="entry name" value="CHEMOTAXIS_TRANSDUC_2"/>
    <property type="match status" value="1"/>
</dbReference>
<evidence type="ECO:0000256" key="13">
    <source>
        <dbReference type="SAM" id="Phobius"/>
    </source>
</evidence>
<dbReference type="Pfam" id="PF00672">
    <property type="entry name" value="HAMP"/>
    <property type="match status" value="1"/>
</dbReference>
<evidence type="ECO:0000256" key="11">
    <source>
        <dbReference type="PROSITE-ProRule" id="PRU00284"/>
    </source>
</evidence>
<dbReference type="SMART" id="SM00283">
    <property type="entry name" value="MA"/>
    <property type="match status" value="1"/>
</dbReference>
<dbReference type="SUPFAM" id="SSF58104">
    <property type="entry name" value="Methyl-accepting chemotaxis protein (MCP) signaling domain"/>
    <property type="match status" value="1"/>
</dbReference>
<comment type="subcellular location">
    <subcellularLocation>
        <location evidence="1">Cell inner membrane</location>
        <topology evidence="1">Multi-pass membrane protein</topology>
    </subcellularLocation>
</comment>
<keyword evidence="8 13" id="KW-0472">Membrane</keyword>
<comment type="similarity">
    <text evidence="10">Belongs to the methyl-accepting chemotaxis (MCP) protein family.</text>
</comment>
<dbReference type="InterPro" id="IPR035440">
    <property type="entry name" value="4HB_MCP_dom_sf"/>
</dbReference>
<feature type="transmembrane region" description="Helical" evidence="13">
    <location>
        <begin position="204"/>
        <end position="227"/>
    </location>
</feature>
<dbReference type="Gene3D" id="1.20.120.30">
    <property type="entry name" value="Aspartate receptor, ligand-binding domain"/>
    <property type="match status" value="1"/>
</dbReference>
<reference evidence="16 17" key="1">
    <citation type="journal article" date="2016" name="Front. Microbiol.">
        <title>Genomic Resource of Rice Seed Associated Bacteria.</title>
        <authorList>
            <person name="Midha S."/>
            <person name="Bansal K."/>
            <person name="Sharma S."/>
            <person name="Kumar N."/>
            <person name="Patil P.P."/>
            <person name="Chaudhry V."/>
            <person name="Patil P.B."/>
        </authorList>
    </citation>
    <scope>NUCLEOTIDE SEQUENCE [LARGE SCALE GENOMIC DNA]</scope>
    <source>
        <strain evidence="16 17">RSA13</strain>
    </source>
</reference>
<dbReference type="InterPro" id="IPR003122">
    <property type="entry name" value="Tar_rcpt_lig-bd"/>
</dbReference>
<accession>A0AB34VF45</accession>
<dbReference type="CDD" id="cd11386">
    <property type="entry name" value="MCP_signal"/>
    <property type="match status" value="1"/>
</dbReference>
<evidence type="ECO:0000256" key="9">
    <source>
        <dbReference type="ARBA" id="ARBA00023224"/>
    </source>
</evidence>
<keyword evidence="7 13" id="KW-1133">Transmembrane helix</keyword>
<keyword evidence="12" id="KW-0175">Coiled coil</keyword>
<evidence type="ECO:0000256" key="5">
    <source>
        <dbReference type="ARBA" id="ARBA00022519"/>
    </source>
</evidence>
<dbReference type="InterPro" id="IPR004091">
    <property type="entry name" value="Chemotax_Me-accpt_rcpt_Me-site"/>
</dbReference>
<evidence type="ECO:0000259" key="14">
    <source>
        <dbReference type="PROSITE" id="PS50111"/>
    </source>
</evidence>
<dbReference type="SMART" id="SM00304">
    <property type="entry name" value="HAMP"/>
    <property type="match status" value="1"/>
</dbReference>
<dbReference type="RefSeq" id="WP_058708343.1">
    <property type="nucleotide sequence ID" value="NZ_LDSI01000019.1"/>
</dbReference>
<dbReference type="PRINTS" id="PR00260">
    <property type="entry name" value="CHEMTRNSDUCR"/>
</dbReference>
<feature type="domain" description="Methyl-accepting transducer" evidence="14">
    <location>
        <begin position="286"/>
        <end position="515"/>
    </location>
</feature>
<evidence type="ECO:0000256" key="1">
    <source>
        <dbReference type="ARBA" id="ARBA00004429"/>
    </source>
</evidence>
<dbReference type="PANTHER" id="PTHR43531:SF5">
    <property type="entry name" value="METHYL-ACCEPTING CHEMOTAXIS PROTEIN III"/>
    <property type="match status" value="1"/>
</dbReference>
<evidence type="ECO:0000256" key="6">
    <source>
        <dbReference type="ARBA" id="ARBA00022692"/>
    </source>
</evidence>
<sequence>MNTTLINEGHHNVSFWQNLRLVPLFSLIFGGILFLFALCIGISSYFLILSNQSLKDATEEIQVRNGLIDSSSNLRSARLNIIQAGAAARIGEMDDFNANLAATDERIKQAENGLNVYLNRKNKTPEDVRLDEELTTRFKEYVQKGLKPMIDAGKQGSFESIIAQETDTTRKLDNAYNAVLVKAIKLRDIRSDFINAKAAEQSRIGFISMGGAFVAALVLVLLTFVFLRRVVITPLRKSVAHIERIAQGDLTAPSVPHGRNEIGLLLDNLQRMQESLVRTVGSVREGAIAIYQGSSEISAGNTDLSSRTEQQAAALEQTAASMEQLTATVKQNADNAHHASQLAADASDKARNGGDMVSGVVKTMNDISGSSKKIAEITNVINSIAFQTNILALNAAVEAARAGEQGRGFAVVASEVRSLAQRSAQAAKEIESLIAESVKLVSSGSHQVGEAGSTMGEIVEAVRRVTDIMSEIAAASDEQSRGIQQVSQAVTEMDNVTQQNASLVEEASAAAASLEDQAGKLTKAVSAFRLVDTPVAKAPDVKDVAPKASSPVLRPVATTSGHENWETF</sequence>
<name>A0AB34VF45_9GAMM</name>
<dbReference type="InterPro" id="IPR003660">
    <property type="entry name" value="HAMP_dom"/>
</dbReference>
<evidence type="ECO:0000256" key="8">
    <source>
        <dbReference type="ARBA" id="ARBA00023136"/>
    </source>
</evidence>
<protein>
    <submittedName>
        <fullName evidence="16">Chemotaxis protein</fullName>
    </submittedName>
</protein>
<organism evidence="16 17">
    <name type="scientific">Pantoea stewartii</name>
    <dbReference type="NCBI Taxonomy" id="66269"/>
    <lineage>
        <taxon>Bacteria</taxon>
        <taxon>Pseudomonadati</taxon>
        <taxon>Pseudomonadota</taxon>
        <taxon>Gammaproteobacteria</taxon>
        <taxon>Enterobacterales</taxon>
        <taxon>Erwiniaceae</taxon>
        <taxon>Pantoea</taxon>
    </lineage>
</organism>
<keyword evidence="5" id="KW-0997">Cell inner membrane</keyword>
<dbReference type="InterPro" id="IPR051310">
    <property type="entry name" value="MCP_chemotaxis"/>
</dbReference>
<keyword evidence="4" id="KW-0145">Chemotaxis</keyword>
<dbReference type="SUPFAM" id="SSF47170">
    <property type="entry name" value="Aspartate receptor, ligand-binding domain"/>
    <property type="match status" value="1"/>
</dbReference>
<keyword evidence="9 11" id="KW-0807">Transducer</keyword>
<evidence type="ECO:0000256" key="3">
    <source>
        <dbReference type="ARBA" id="ARBA00022481"/>
    </source>
</evidence>
<gene>
    <name evidence="16" type="ORF">RSA13_13945</name>
</gene>
<proteinExistence type="inferred from homology"/>
<evidence type="ECO:0000256" key="7">
    <source>
        <dbReference type="ARBA" id="ARBA00022989"/>
    </source>
</evidence>
<dbReference type="InterPro" id="IPR004089">
    <property type="entry name" value="MCPsignal_dom"/>
</dbReference>
<dbReference type="GO" id="GO:0006935">
    <property type="term" value="P:chemotaxis"/>
    <property type="evidence" value="ECO:0007669"/>
    <property type="project" value="UniProtKB-KW"/>
</dbReference>
<dbReference type="Pfam" id="PF02203">
    <property type="entry name" value="TarH"/>
    <property type="match status" value="1"/>
</dbReference>
<evidence type="ECO:0000256" key="12">
    <source>
        <dbReference type="SAM" id="Coils"/>
    </source>
</evidence>
<dbReference type="PROSITE" id="PS00538">
    <property type="entry name" value="CHEMOTAXIS_TRANSDUC_1"/>
    <property type="match status" value="1"/>
</dbReference>
<dbReference type="Pfam" id="PF00015">
    <property type="entry name" value="MCPsignal"/>
    <property type="match status" value="1"/>
</dbReference>
<dbReference type="CDD" id="cd06225">
    <property type="entry name" value="HAMP"/>
    <property type="match status" value="1"/>
</dbReference>
<evidence type="ECO:0000256" key="10">
    <source>
        <dbReference type="ARBA" id="ARBA00029447"/>
    </source>
</evidence>
<dbReference type="GO" id="GO:0004888">
    <property type="term" value="F:transmembrane signaling receptor activity"/>
    <property type="evidence" value="ECO:0007669"/>
    <property type="project" value="InterPro"/>
</dbReference>
<feature type="transmembrane region" description="Helical" evidence="13">
    <location>
        <begin position="24"/>
        <end position="48"/>
    </location>
</feature>
<dbReference type="Proteomes" id="UP000072520">
    <property type="component" value="Unassembled WGS sequence"/>
</dbReference>
<evidence type="ECO:0000313" key="17">
    <source>
        <dbReference type="Proteomes" id="UP000072520"/>
    </source>
</evidence>
<dbReference type="PROSITE" id="PS50885">
    <property type="entry name" value="HAMP"/>
    <property type="match status" value="1"/>
</dbReference>
<evidence type="ECO:0000259" key="15">
    <source>
        <dbReference type="PROSITE" id="PS50885"/>
    </source>
</evidence>
<evidence type="ECO:0000256" key="2">
    <source>
        <dbReference type="ARBA" id="ARBA00022475"/>
    </source>
</evidence>
<keyword evidence="2" id="KW-1003">Cell membrane</keyword>
<dbReference type="AlphaFoldDB" id="A0AB34VF45"/>
<comment type="caution">
    <text evidence="16">The sequence shown here is derived from an EMBL/GenBank/DDBJ whole genome shotgun (WGS) entry which is preliminary data.</text>
</comment>
<feature type="domain" description="HAMP" evidence="15">
    <location>
        <begin position="229"/>
        <end position="281"/>
    </location>
</feature>
<dbReference type="InterPro" id="IPR004090">
    <property type="entry name" value="Chemotax_Me-accpt_rcpt"/>
</dbReference>
<dbReference type="GO" id="GO:0007165">
    <property type="term" value="P:signal transduction"/>
    <property type="evidence" value="ECO:0007669"/>
    <property type="project" value="UniProtKB-KW"/>
</dbReference>
<feature type="coiled-coil region" evidence="12">
    <location>
        <begin position="486"/>
        <end position="524"/>
    </location>
</feature>
<dbReference type="EMBL" id="LDSI01000019">
    <property type="protein sequence ID" value="KTS96302.1"/>
    <property type="molecule type" value="Genomic_DNA"/>
</dbReference>
<evidence type="ECO:0000256" key="4">
    <source>
        <dbReference type="ARBA" id="ARBA00022500"/>
    </source>
</evidence>